<dbReference type="EMBL" id="MN102098">
    <property type="protein sequence ID" value="QDJ97087.1"/>
    <property type="molecule type" value="Genomic_DNA"/>
</dbReference>
<reference evidence="1 2" key="1">
    <citation type="submission" date="2019-06" db="EMBL/GenBank/DDBJ databases">
        <title>Complete genome sequence of Aeromonas hydrophila bacteriophage D3.</title>
        <authorList>
            <person name="Rai S."/>
            <person name="Tyagi A."/>
            <person name="Kumar N."/>
            <person name="Singh N."/>
        </authorList>
    </citation>
    <scope>NUCLEOTIDE SEQUENCE [LARGE SCALE GENOMIC DNA]</scope>
</reference>
<evidence type="ECO:0000313" key="2">
    <source>
        <dbReference type="Proteomes" id="UP000319658"/>
    </source>
</evidence>
<proteinExistence type="predicted"/>
<evidence type="ECO:0000313" key="1">
    <source>
        <dbReference type="EMBL" id="QDJ97087.1"/>
    </source>
</evidence>
<name>A0A514TVN4_9CAUD</name>
<keyword evidence="2" id="KW-1185">Reference proteome</keyword>
<gene>
    <name evidence="1" type="ORF">D3_0089</name>
</gene>
<organism evidence="1 2">
    <name type="scientific">Aeromonas phage D3</name>
    <dbReference type="NCBI Taxonomy" id="2593327"/>
    <lineage>
        <taxon>Viruses</taxon>
        <taxon>Duplodnaviria</taxon>
        <taxon>Heunggongvirae</taxon>
        <taxon>Uroviricota</taxon>
        <taxon>Caudoviricetes</taxon>
        <taxon>Chimalliviridae</taxon>
        <taxon>Ludhianavirus</taxon>
        <taxon>Ludhianavirus D3</taxon>
    </lineage>
</organism>
<dbReference type="Proteomes" id="UP000319658">
    <property type="component" value="Segment"/>
</dbReference>
<sequence length="320" mass="35373">MPNINATLEIAMREMHCGFVVDGNESYLTDMFSTTKTAIFSAVKQGAGKASESLVRALRNADQALLKAIGARRLLLSTMVNRANRDGVKEEITFPAGLLSRTTVKGYPGDIVKSIEVLMEAIKQVADYEQDLEGFYEKQLALLKSITKIKDTKEAAELITKLDDMKRPAPKFPDSVNSMSKRTKLLPGGRDFVYNSETDRFSIGNSDVDAKDETTSFAKEDMIRILAMLNKLIETYTSISKANERYAKHVSEFNTVVGKSFSHLEGLKGSVSATLLNDLSGRLNGDASTFAFYTGFLPKVVLVVDNHVEELTSFLSKHFN</sequence>
<accession>A0A514TVN4</accession>
<protein>
    <submittedName>
        <fullName evidence="1">Uncharacterized protein</fullName>
    </submittedName>
</protein>